<comment type="caution">
    <text evidence="3">The sequence shown here is derived from an EMBL/GenBank/DDBJ whole genome shotgun (WGS) entry which is preliminary data.</text>
</comment>
<dbReference type="InterPro" id="IPR002182">
    <property type="entry name" value="NB-ARC"/>
</dbReference>
<dbReference type="PANTHER" id="PTHR47691">
    <property type="entry name" value="REGULATOR-RELATED"/>
    <property type="match status" value="1"/>
</dbReference>
<sequence>MDIQAALTLLENLMVEQEREDLNSLQREIICKCWSGQTYDDMEIQGYASGYVKKYAAPNLWKLLSEVTGEAVSKKNLKIVLIELQKRRSSCPEETPEGKEVPKLMNNTHFCWADAPDVLVFFGREKELATLEQMIKQGYRLVTLLGMRGIGKTALAVHLCTRFFGEFEYVIWRSLDRQLPPPLTELLDDLLQVLSDKLQIDNSINIGDRLTLLIKYLSQHRCLLILDAYENLFSSGKLAGHYLKDYENYGELLRRVGAAKHNSCLVLTSWEKPREVVFLERDTQGIVSVKLEALETAAAKEIFKQHNLADEDKWEELIDRYEGNPLALKIVAAMLQKDYAGSVSNFLEEFTLFLGDIQYLLYQQFNRLSEVEQKIMYCLAISQTPVTRHQIRDTIQPQVLSSEMLDALESLRRRSLLETVKAESKALFTLQPVVRKYLNLQFRGR</sequence>
<dbReference type="InterPro" id="IPR058651">
    <property type="entry name" value="HTH_VMAP-M9"/>
</dbReference>
<organism evidence="3 4">
    <name type="scientific">Floridaenema aerugineum BLCC-F46</name>
    <dbReference type="NCBI Taxonomy" id="3153654"/>
    <lineage>
        <taxon>Bacteria</taxon>
        <taxon>Bacillati</taxon>
        <taxon>Cyanobacteriota</taxon>
        <taxon>Cyanophyceae</taxon>
        <taxon>Oscillatoriophycideae</taxon>
        <taxon>Aerosakkonematales</taxon>
        <taxon>Aerosakkonemataceae</taxon>
        <taxon>Floridanema</taxon>
        <taxon>Floridanema aerugineum</taxon>
    </lineage>
</organism>
<dbReference type="PRINTS" id="PR00364">
    <property type="entry name" value="DISEASERSIST"/>
</dbReference>
<dbReference type="SUPFAM" id="SSF52540">
    <property type="entry name" value="P-loop containing nucleoside triphosphate hydrolases"/>
    <property type="match status" value="1"/>
</dbReference>
<accession>A0ABV4X3D5</accession>
<protein>
    <submittedName>
        <fullName evidence="3">NB-ARC domain-containing protein</fullName>
    </submittedName>
</protein>
<feature type="domain" description="NB-ARC" evidence="1">
    <location>
        <begin position="134"/>
        <end position="227"/>
    </location>
</feature>
<evidence type="ECO:0000259" key="2">
    <source>
        <dbReference type="Pfam" id="PF26355"/>
    </source>
</evidence>
<dbReference type="Proteomes" id="UP001576774">
    <property type="component" value="Unassembled WGS sequence"/>
</dbReference>
<evidence type="ECO:0000259" key="1">
    <source>
        <dbReference type="Pfam" id="PF00931"/>
    </source>
</evidence>
<evidence type="ECO:0000313" key="4">
    <source>
        <dbReference type="Proteomes" id="UP001576774"/>
    </source>
</evidence>
<dbReference type="Gene3D" id="3.40.50.300">
    <property type="entry name" value="P-loop containing nucleotide triphosphate hydrolases"/>
    <property type="match status" value="1"/>
</dbReference>
<dbReference type="EMBL" id="JBHFNQ010000080">
    <property type="protein sequence ID" value="MFB2877255.1"/>
    <property type="molecule type" value="Genomic_DNA"/>
</dbReference>
<name>A0ABV4X3D5_9CYAN</name>
<reference evidence="3 4" key="1">
    <citation type="submission" date="2024-09" db="EMBL/GenBank/DDBJ databases">
        <title>Floridaenema gen nov. (Aerosakkonemataceae, Aerosakkonematales ord. nov., Cyanobacteria) from benthic tropical and subtropical fresh waters, with the description of four new species.</title>
        <authorList>
            <person name="Moretto J.A."/>
            <person name="Berthold D.E."/>
            <person name="Lefler F.W."/>
            <person name="Huang I.-S."/>
            <person name="Laughinghouse H. IV."/>
        </authorList>
    </citation>
    <scope>NUCLEOTIDE SEQUENCE [LARGE SCALE GENOMIC DNA]</scope>
    <source>
        <strain evidence="3 4">BLCC-F46</strain>
    </source>
</reference>
<keyword evidence="4" id="KW-1185">Reference proteome</keyword>
<dbReference type="PANTHER" id="PTHR47691:SF3">
    <property type="entry name" value="HTH-TYPE TRANSCRIPTIONAL REGULATOR RV0890C-RELATED"/>
    <property type="match status" value="1"/>
</dbReference>
<dbReference type="InterPro" id="IPR027417">
    <property type="entry name" value="P-loop_NTPase"/>
</dbReference>
<dbReference type="RefSeq" id="WP_413270362.1">
    <property type="nucleotide sequence ID" value="NZ_JBHFNQ010000080.1"/>
</dbReference>
<proteinExistence type="predicted"/>
<feature type="domain" description="vWA-MoxR associated protein N-terminal HTH" evidence="2">
    <location>
        <begin position="1"/>
        <end position="81"/>
    </location>
</feature>
<dbReference type="Pfam" id="PF00931">
    <property type="entry name" value="NB-ARC"/>
    <property type="match status" value="1"/>
</dbReference>
<evidence type="ECO:0000313" key="3">
    <source>
        <dbReference type="EMBL" id="MFB2877255.1"/>
    </source>
</evidence>
<dbReference type="Pfam" id="PF26355">
    <property type="entry name" value="HTH_VMAP-M9"/>
    <property type="match status" value="1"/>
</dbReference>
<gene>
    <name evidence="3" type="ORF">ACE1CC_10250</name>
</gene>